<evidence type="ECO:0000313" key="1">
    <source>
        <dbReference type="EMBL" id="CAJ0915211.1"/>
    </source>
</evidence>
<evidence type="ECO:0000313" key="2">
    <source>
        <dbReference type="Proteomes" id="UP001176940"/>
    </source>
</evidence>
<accession>A0ABN9KP39</accession>
<gene>
    <name evidence="1" type="ORF">RIMI_LOCUS33835</name>
</gene>
<proteinExistence type="predicted"/>
<dbReference type="Proteomes" id="UP001176940">
    <property type="component" value="Unassembled WGS sequence"/>
</dbReference>
<dbReference type="EMBL" id="CAUEEQ010000002">
    <property type="protein sequence ID" value="CAJ0915211.1"/>
    <property type="molecule type" value="Genomic_DNA"/>
</dbReference>
<name>A0ABN9KP39_9NEOB</name>
<reference evidence="1" key="1">
    <citation type="submission" date="2023-07" db="EMBL/GenBank/DDBJ databases">
        <authorList>
            <person name="Stuckert A."/>
        </authorList>
    </citation>
    <scope>NUCLEOTIDE SEQUENCE</scope>
</reference>
<organism evidence="1 2">
    <name type="scientific">Ranitomeya imitator</name>
    <name type="common">mimic poison frog</name>
    <dbReference type="NCBI Taxonomy" id="111125"/>
    <lineage>
        <taxon>Eukaryota</taxon>
        <taxon>Metazoa</taxon>
        <taxon>Chordata</taxon>
        <taxon>Craniata</taxon>
        <taxon>Vertebrata</taxon>
        <taxon>Euteleostomi</taxon>
        <taxon>Amphibia</taxon>
        <taxon>Batrachia</taxon>
        <taxon>Anura</taxon>
        <taxon>Neobatrachia</taxon>
        <taxon>Hyloidea</taxon>
        <taxon>Dendrobatidae</taxon>
        <taxon>Dendrobatinae</taxon>
        <taxon>Ranitomeya</taxon>
    </lineage>
</organism>
<sequence length="1632" mass="180613">MVTYMGNYRFMFTFELLIFYFRGFNPFAEGVFSTMSVEQIGDMMVVANVYESQELADQVFAYLKTLPIESVDACIAQFTATAIKKNINILNFSVGQFILQSYLNIIKTSLVTYSQAQIIQLFEVRISYLIRFFSKTLLQFFVVADCDTLVVIVNQLDKGFSSMTLETQKDIASWILDLLMSPNLNGCESISQTTSVWVESTLKSFVSVVSLAQIEAIYPQFDVISVINSTSVSQKVEYIFSSENILVNVESVRMVLTSMYAGDNVVTTSEIYSFCSEFNLKYGGLTVQYMSYDVQQEIFTFLFTSWIKNLNSMSTEEILLFGANFKFFLSGVTVTALDVIPAKMGCNVYQSIFSALSSVIIELSEDMKMSIFDAMIKYLDAQSTGSSDVCGVLYTDSITYVTNVYFGFFGYASFYQMVAYYREFNVYEVLSKCSGEQLGNLFMNSTAISNQFEAIQIFVELAKRGYLEIFSFLVECTRIAKEKDIVSLPDANIESLLYTAVWKTISMHLITEADFQWFSENALIIQSSITATAIDAIQVPDCNSQRLLVGAFSKVFDKQDKSQQDSVYRKIKELNEAQKERSGSACKTDSGNSSEWVTSFYGRYAVMASYLEFVQYNPDFSAVSVLEIFSGTQAADYCIASGGLRDEGIILAIFASMDSTQKVEDFLVQLNLVASAELQNSPFVSVIMSRSIEVISSGFITFTLEQWTYWFQVVFRNILYVISESDMHLFGFPLPCASYQSLVKAFVNVHNQMSEDTRKSVYNSCIRPQLSMAPVVNGVRCGEGIIRTQEWLDINMGSFSIYAIIAEFKIWNIYFNSIEVIETVSPEQLGVIAVENIAREEVACQVAGRVQQFGIEDANAFLDSLFAALQTSNVKITSIEIGFKFLSAAIIALKSSFATFTSDNWTDLFSAKIQPFLFCMNGEVLRSILASADCSGYFVIVKYLDASFDDFSADTQQELAGCLTDFLNGQPSGTCSMSGESSVVASALFGKFISSVSYEKLGSYVLNFDWLSAISLLSASQQGSLAFSGDTLNDENKAAILVTSIQAMSFPQIDLFLTSFQTAAEQNGITAMPNVQVRSLIFNAIYGIISKQFMSWTTEQWSLYFTSKLSFFLPSITEDQIGLIPNSISCLTYQSVISGLSLQYSKLSGTVQIAVANKAKAYLSFNKPDFGPKCPVSSGGSGAWVDICLGIFSDLFSIEDIAALYPGFNFMDAAAHLNAEQLGYVACTPEFLSDKDKFSRILIAITGVTIGEFMDAFNDAAAKNGITQISNVQVKKLLLGDVFCMLGSSMSGFSASDYSLWFGKRLQFVIPSIDAKALGFIPTDISCDSLAAIMEPLNAVENPENPEDIFDFCYSVLEAQKASSGVACTSAALSSSQWLVKFMGKYFSQAAWSQITTLFPNIDVMDVKSYLTAAQLASASSMSSNSAEFTSLLFSFSGTIDQFFTFILTFTANMDQNSGLSSNAKLREILLMMVGNLIFPAFNDFSVQETQKWMTATSILLPSVNSTILELVPLSCPCENFQVIVGAFSKQYYSLTPLKRQEVANFIKEFLLNKLATESDSCSSGLSVVDYIQKNCGLFCNQMKNDNVTAINPALDSLVFCFAGSSETQRVYRRAVSSARLASFLGCAELPR</sequence>
<comment type="caution">
    <text evidence="1">The sequence shown here is derived from an EMBL/GenBank/DDBJ whole genome shotgun (WGS) entry which is preliminary data.</text>
</comment>
<keyword evidence="2" id="KW-1185">Reference proteome</keyword>
<protein>
    <submittedName>
        <fullName evidence="1">Uncharacterized protein</fullName>
    </submittedName>
</protein>